<evidence type="ECO:0000313" key="2">
    <source>
        <dbReference type="EMBL" id="SKA60829.1"/>
    </source>
</evidence>
<organism evidence="2 3">
    <name type="scientific">Succinivibrio dextrinosolvens DSM 3072</name>
    <dbReference type="NCBI Taxonomy" id="1123324"/>
    <lineage>
        <taxon>Bacteria</taxon>
        <taxon>Pseudomonadati</taxon>
        <taxon>Pseudomonadota</taxon>
        <taxon>Gammaproteobacteria</taxon>
        <taxon>Aeromonadales</taxon>
        <taxon>Succinivibrionaceae</taxon>
        <taxon>Succinivibrio</taxon>
    </lineage>
</organism>
<dbReference type="RefSeq" id="WP_078928478.1">
    <property type="nucleotide sequence ID" value="NZ_FUXX01000012.1"/>
</dbReference>
<keyword evidence="2" id="KW-0067">ATP-binding</keyword>
<dbReference type="EMBL" id="FUXX01000012">
    <property type="protein sequence ID" value="SKA60829.1"/>
    <property type="molecule type" value="Genomic_DNA"/>
</dbReference>
<dbReference type="AlphaFoldDB" id="A0A1T4V7C4"/>
<keyword evidence="2" id="KW-0547">Nucleotide-binding</keyword>
<dbReference type="Proteomes" id="UP000242432">
    <property type="component" value="Unassembled WGS sequence"/>
</dbReference>
<reference evidence="3" key="1">
    <citation type="submission" date="2017-02" db="EMBL/GenBank/DDBJ databases">
        <authorList>
            <person name="Varghese N."/>
            <person name="Submissions S."/>
        </authorList>
    </citation>
    <scope>NUCLEOTIDE SEQUENCE [LARGE SCALE GENOMIC DNA]</scope>
    <source>
        <strain evidence="3">DSM 3072</strain>
    </source>
</reference>
<feature type="domain" description="Uncharacterised" evidence="1">
    <location>
        <begin position="70"/>
        <end position="211"/>
    </location>
</feature>
<dbReference type="Gene3D" id="1.10.3210.40">
    <property type="match status" value="1"/>
</dbReference>
<keyword evidence="2" id="KW-0347">Helicase</keyword>
<proteinExistence type="predicted"/>
<dbReference type="GO" id="GO:0004386">
    <property type="term" value="F:helicase activity"/>
    <property type="evidence" value="ECO:0007669"/>
    <property type="project" value="UniProtKB-KW"/>
</dbReference>
<dbReference type="Pfam" id="PF07514">
    <property type="entry name" value="TraI_2"/>
    <property type="match status" value="1"/>
</dbReference>
<name>A0A1T4V7C4_9GAMM</name>
<dbReference type="InterPro" id="IPR011119">
    <property type="entry name" value="Unchr_helicase_relaxase_TraI"/>
</dbReference>
<keyword evidence="2" id="KW-0378">Hydrolase</keyword>
<evidence type="ECO:0000313" key="3">
    <source>
        <dbReference type="Proteomes" id="UP000242432"/>
    </source>
</evidence>
<evidence type="ECO:0000259" key="1">
    <source>
        <dbReference type="Pfam" id="PF07514"/>
    </source>
</evidence>
<accession>A0A1T4V7C4</accession>
<gene>
    <name evidence="2" type="ORF">SAMN02745213_00958</name>
</gene>
<keyword evidence="3" id="KW-1185">Reference proteome</keyword>
<sequence>MLMLKGFFKRFSKAGSSVFKNSERGDELFKTSSHCTEGPEDNRLSDYKLLLRDGSELFEVKSTDGLIILNRALIASLHERTLLDERIYCRYVKPVISTLVKTVFNAPASHVLHDSDTGGLLTHSLLTAVMILDSVRKFGCYDEIMAEDYERLEVFFLVLALMHDVGKIVSDYKITTPGGRYVFKTDDILSDNLMDFAKKHKATYLRYFFYQSRSKVHDGIFSRIMLQYLNQNPDLRTYLSCVKRKDGASMNLYRELVDFGRDSIYFDVLKSADSRACCASICRFSSMYEAGQYLLSLFYSGRIDPELEGFYRLENGYLVEHGSPAYRALAVALDLYSEIEQKCQSSLELYEEHIPSDEPYILRNHRQQAYEISPAYKKQLLGCDYEAYTQISSDVLLFKRESFFKRLASSGFLVKKGYISCFNWNEVRRRGKFRYVYGFCINTGENHGDDCYRIVDLEYDRLIKIIKKSIRVDDAENITSFSFKSEVNLNKVLLHMHDPDFLDSAIDKSSLGFNFYSKIRSSERIRN</sequence>
<protein>
    <submittedName>
        <fullName evidence="2">Putative helicase</fullName>
    </submittedName>
</protein>